<protein>
    <submittedName>
        <fullName evidence="4">N-methylhydantoinase A/oxoprolinase/acetone carboxylase, beta subunit</fullName>
    </submittedName>
</protein>
<dbReference type="InterPro" id="IPR043129">
    <property type="entry name" value="ATPase_NBD"/>
</dbReference>
<feature type="domain" description="Hydantoinase/oxoprolinase N-terminal" evidence="2">
    <location>
        <begin position="297"/>
        <end position="454"/>
    </location>
</feature>
<accession>A0A1M5YGX5</accession>
<dbReference type="InterPro" id="IPR045079">
    <property type="entry name" value="Oxoprolinase-like"/>
</dbReference>
<evidence type="ECO:0000259" key="1">
    <source>
        <dbReference type="Pfam" id="PF01968"/>
    </source>
</evidence>
<evidence type="ECO:0000313" key="4">
    <source>
        <dbReference type="EMBL" id="SHI11297.1"/>
    </source>
</evidence>
<proteinExistence type="predicted"/>
<dbReference type="GO" id="GO:0017168">
    <property type="term" value="F:5-oxoprolinase (ATP-hydrolyzing) activity"/>
    <property type="evidence" value="ECO:0007669"/>
    <property type="project" value="TreeGrafter"/>
</dbReference>
<gene>
    <name evidence="4" type="ORF">SAMN02745124_04021</name>
</gene>
<dbReference type="InterPro" id="IPR002821">
    <property type="entry name" value="Hydantoinase_A"/>
</dbReference>
<reference evidence="4 5" key="1">
    <citation type="submission" date="2016-11" db="EMBL/GenBank/DDBJ databases">
        <authorList>
            <person name="Jaros S."/>
            <person name="Januszkiewicz K."/>
            <person name="Wedrychowicz H."/>
        </authorList>
    </citation>
    <scope>NUCLEOTIDE SEQUENCE [LARGE SCALE GENOMIC DNA]</scope>
    <source>
        <strain evidence="4 5">DSM 9705</strain>
    </source>
</reference>
<sequence length="954" mass="104794">MDKIKTYFIGCGVLGPDVKHIARAHGILLKSMLLPGGLHNNPGLLRTRLQEAIDTASQDASCKRIIVGYGLCGRGTVGIRARSVPLVFPKVHDCIALFLGSDQAYREQFAKFPGTFYISAGWYREKERPKIEKHDDEQIWVGSGSMGCLELEEKYGVEQGREIIDFFSSWKANYQRAAFIDTGTSKSKKYERYAKEIAEQNGWQYERIKGRLDLISRLLKATSSDKQLLVVPPGQVTVYSAIYNCLDSTPTVKNVSGAGSGREPRYLYFGSNKKGKQEIDRPSGMPRKNSPRHRFGLGIDAGGTYTDAVIYNFVDKTVVSKKKALTTKWDFTIGIGEALADFQQHTLARVDLVSVSTTLATNAIVEGEGQRAGMLIMSGPGAACDELASYGPWAEIKGQLSISGQEVQAIDKNQVLEVARKMIEKEGVTAFAVSGFGGSVNPTHELEVRNILVESFGMIVCCGHELSDQLNLVVRAQTAFLNARIIPRMVKFFHELESIFASRAIHAPIMVVKGDGTLVSVRMAVERPVETVLSGPAASVAGAKLLTGLEQALVVDIGGTTTDTGTLENGLVKICSQGARVGNTSTHVKALDIRTVGLGGDSLIRYAKSELYLGPRRVAPVSWASTRDPGGMDRALQYMEKHVSTESQTNFSQVILMSSERGDPEHPLFPFQPTKQELELLELLYKRPHCLEELVRILGLNSHRFLNSRRLEEFGLVQRCGLTPTDILHLEGSFVQWHKEAAERMVSILAQFSKNEPAALIRLVRYRFEKALARELVLKHLAEDVEVQEETDSRLLEHLLQCMLGKKGRTYQVRAKFDHPIVGIGAPAPYFLPATGRLFDTEVLIPKDGDVANALGAISSNIVIRETLEIRPAPAGGFQLQGIAGPNHFNDIDEVEKLAVEHLLHNISSKGRKAGTRSDDVTMEIKDTIVDTADGASLFLGRTISATLVGLPEI</sequence>
<dbReference type="Proteomes" id="UP000184139">
    <property type="component" value="Unassembled WGS sequence"/>
</dbReference>
<evidence type="ECO:0000259" key="3">
    <source>
        <dbReference type="Pfam" id="PF07796"/>
    </source>
</evidence>
<dbReference type="InterPro" id="IPR012437">
    <property type="entry name" value="DUF1638"/>
</dbReference>
<dbReference type="STRING" id="1121409.SAMN02745124_04021"/>
<dbReference type="PANTHER" id="PTHR11365:SF2">
    <property type="entry name" value="5-OXOPROLINASE"/>
    <property type="match status" value="1"/>
</dbReference>
<dbReference type="AlphaFoldDB" id="A0A1M5YGX5"/>
<dbReference type="Pfam" id="PF07796">
    <property type="entry name" value="DUF1638"/>
    <property type="match status" value="1"/>
</dbReference>
<dbReference type="SUPFAM" id="SSF53067">
    <property type="entry name" value="Actin-like ATPase domain"/>
    <property type="match status" value="1"/>
</dbReference>
<dbReference type="OrthoDB" id="9759608at2"/>
<dbReference type="GO" id="GO:0005829">
    <property type="term" value="C:cytosol"/>
    <property type="evidence" value="ECO:0007669"/>
    <property type="project" value="TreeGrafter"/>
</dbReference>
<dbReference type="EMBL" id="FQXS01000037">
    <property type="protein sequence ID" value="SHI11297.1"/>
    <property type="molecule type" value="Genomic_DNA"/>
</dbReference>
<evidence type="ECO:0000259" key="2">
    <source>
        <dbReference type="Pfam" id="PF05378"/>
    </source>
</evidence>
<dbReference type="RefSeq" id="WP_084540803.1">
    <property type="nucleotide sequence ID" value="NZ_FQXS01000037.1"/>
</dbReference>
<evidence type="ECO:0000313" key="5">
    <source>
        <dbReference type="Proteomes" id="UP000184139"/>
    </source>
</evidence>
<dbReference type="GO" id="GO:0006749">
    <property type="term" value="P:glutathione metabolic process"/>
    <property type="evidence" value="ECO:0007669"/>
    <property type="project" value="TreeGrafter"/>
</dbReference>
<dbReference type="InterPro" id="IPR008040">
    <property type="entry name" value="Hydant_A_N"/>
</dbReference>
<name>A0A1M5YGX5_9BACT</name>
<dbReference type="Pfam" id="PF01968">
    <property type="entry name" value="Hydantoinase_A"/>
    <property type="match status" value="1"/>
</dbReference>
<dbReference type="Pfam" id="PF05378">
    <property type="entry name" value="Hydant_A_N"/>
    <property type="match status" value="1"/>
</dbReference>
<feature type="domain" description="Hydantoinase A/oxoprolinase" evidence="1">
    <location>
        <begin position="475"/>
        <end position="616"/>
    </location>
</feature>
<feature type="domain" description="DUF1638" evidence="3">
    <location>
        <begin position="34"/>
        <end position="219"/>
    </location>
</feature>
<dbReference type="PANTHER" id="PTHR11365">
    <property type="entry name" value="5-OXOPROLINASE RELATED"/>
    <property type="match status" value="1"/>
</dbReference>
<keyword evidence="5" id="KW-1185">Reference proteome</keyword>
<organism evidence="4 5">
    <name type="scientific">Desulfofustis glycolicus DSM 9705</name>
    <dbReference type="NCBI Taxonomy" id="1121409"/>
    <lineage>
        <taxon>Bacteria</taxon>
        <taxon>Pseudomonadati</taxon>
        <taxon>Thermodesulfobacteriota</taxon>
        <taxon>Desulfobulbia</taxon>
        <taxon>Desulfobulbales</taxon>
        <taxon>Desulfocapsaceae</taxon>
        <taxon>Desulfofustis</taxon>
    </lineage>
</organism>